<feature type="chain" id="PRO_5020880379" description="WxL domain-containing protein" evidence="1">
    <location>
        <begin position="42"/>
        <end position="220"/>
    </location>
</feature>
<protein>
    <recommendedName>
        <fullName evidence="4">WxL domain-containing protein</fullName>
    </recommendedName>
</protein>
<evidence type="ECO:0000313" key="3">
    <source>
        <dbReference type="Proteomes" id="UP000292935"/>
    </source>
</evidence>
<dbReference type="AlphaFoldDB" id="A0A4Q2JR64"/>
<gene>
    <name evidence="2" type="ORF">ESP57_07095</name>
</gene>
<evidence type="ECO:0008006" key="4">
    <source>
        <dbReference type="Google" id="ProtNLM"/>
    </source>
</evidence>
<comment type="caution">
    <text evidence="2">The sequence shown here is derived from an EMBL/GenBank/DDBJ whole genome shotgun (WGS) entry which is preliminary data.</text>
</comment>
<dbReference type="OrthoDB" id="3696279at2"/>
<keyword evidence="1" id="KW-0732">Signal</keyword>
<proteinExistence type="predicted"/>
<evidence type="ECO:0000313" key="2">
    <source>
        <dbReference type="EMBL" id="RXZ48750.1"/>
    </source>
</evidence>
<accession>A0A4Q2JR64</accession>
<reference evidence="2 3" key="1">
    <citation type="submission" date="2019-01" db="EMBL/GenBank/DDBJ databases">
        <authorList>
            <person name="Li J."/>
        </authorList>
    </citation>
    <scope>NUCLEOTIDE SEQUENCE [LARGE SCALE GENOMIC DNA]</scope>
    <source>
        <strain evidence="2 3">CCUG 35506</strain>
    </source>
</reference>
<name>A0A4Q2JR64_9MICO</name>
<organism evidence="2 3">
    <name type="scientific">Agromyces fucosus</name>
    <dbReference type="NCBI Taxonomy" id="41985"/>
    <lineage>
        <taxon>Bacteria</taxon>
        <taxon>Bacillati</taxon>
        <taxon>Actinomycetota</taxon>
        <taxon>Actinomycetes</taxon>
        <taxon>Micrococcales</taxon>
        <taxon>Microbacteriaceae</taxon>
        <taxon>Agromyces</taxon>
    </lineage>
</organism>
<keyword evidence="3" id="KW-1185">Reference proteome</keyword>
<dbReference type="EMBL" id="SDPO01000002">
    <property type="protein sequence ID" value="RXZ48750.1"/>
    <property type="molecule type" value="Genomic_DNA"/>
</dbReference>
<feature type="signal peptide" evidence="1">
    <location>
        <begin position="1"/>
        <end position="41"/>
    </location>
</feature>
<dbReference type="Proteomes" id="UP000292935">
    <property type="component" value="Unassembled WGS sequence"/>
</dbReference>
<sequence>MHDTRTNARRIPMSKTAFAARCTAVTIGTALLVGVAGIAMAEEGTNGDHDVAVNVEVTELSEPGVLAMTVAGTSTDLLEDGSTATVRQFTGALPTVTVTDTRAAEDIPADAAWYVLGTSTDFTGSAGQAPISAGHLGWTPDLLDGGESGQVSEGDQVDTVLDSGANAVGLVDQELLASAWNSGDIATEGQWTATANLFLRTPATVAAGDYTANLTLSLFE</sequence>
<evidence type="ECO:0000256" key="1">
    <source>
        <dbReference type="SAM" id="SignalP"/>
    </source>
</evidence>